<reference evidence="3 4" key="1">
    <citation type="submission" date="2017-03" db="EMBL/GenBank/DDBJ databases">
        <authorList>
            <person name="Afonso C.L."/>
            <person name="Miller P.J."/>
            <person name="Scott M.A."/>
            <person name="Spackman E."/>
            <person name="Goraichik I."/>
            <person name="Dimitrov K.M."/>
            <person name="Suarez D.L."/>
            <person name="Swayne D.E."/>
        </authorList>
    </citation>
    <scope>NUCLEOTIDE SEQUENCE [LARGE SCALE GENOMIC DNA]</scope>
    <source>
        <strain evidence="3">SB41UT1</strain>
    </source>
</reference>
<feature type="compositionally biased region" description="Pro residues" evidence="1">
    <location>
        <begin position="162"/>
        <end position="173"/>
    </location>
</feature>
<sequence length="352" mass="39941">MMIRTLLLPLLMASFAVLAAPVPPVEDYLEICRSCTINSETGVLRCDCPDNKGEFLEQKLDLNSCDEGRVEFQGGYLLCNTSTPDDVVERDEPLEEQKPVEDPVADSEEEVNQDEPNREQPDRTEEENKEPTTEPEVDEPIVDAPVLEDPEVVDSEDIVPAPEEPVVPKPVPQEPVVEKPKPKPQPQPRPEMKPDPNSFPKGDYEQFCKACSMKNGKLSCLCKTGSGFFADTIRTWIDPGQCRGRSVSFAKGRLVCQSDLAWMFDNWTCRRCKIEGNLMKCECKRTPCEWSDEDIRAGRLWRSTELSDVRYCTKPINNCNGKLRCGKCGTFDYFEEFSRPYEGKRTWAKCPH</sequence>
<dbReference type="InterPro" id="IPR036673">
    <property type="entry name" value="Cyanovirin-N_sf"/>
</dbReference>
<accession>A0A1X7AQ98</accession>
<evidence type="ECO:0000256" key="2">
    <source>
        <dbReference type="SAM" id="SignalP"/>
    </source>
</evidence>
<dbReference type="RefSeq" id="WP_087112718.1">
    <property type="nucleotide sequence ID" value="NZ_CBCSCN010000013.1"/>
</dbReference>
<feature type="compositionally biased region" description="Acidic residues" evidence="1">
    <location>
        <begin position="124"/>
        <end position="145"/>
    </location>
</feature>
<feature type="compositionally biased region" description="Acidic residues" evidence="1">
    <location>
        <begin position="103"/>
        <end position="113"/>
    </location>
</feature>
<dbReference type="Gene3D" id="2.30.60.10">
    <property type="entry name" value="Cyanovirin-N"/>
    <property type="match status" value="2"/>
</dbReference>
<evidence type="ECO:0000313" key="3">
    <source>
        <dbReference type="EMBL" id="SMA50280.1"/>
    </source>
</evidence>
<protein>
    <submittedName>
        <fullName evidence="3">CVNH domain protein</fullName>
    </submittedName>
</protein>
<dbReference type="AlphaFoldDB" id="A0A1X7AQ98"/>
<feature type="chain" id="PRO_5012507701" evidence="2">
    <location>
        <begin position="20"/>
        <end position="352"/>
    </location>
</feature>
<proteinExistence type="predicted"/>
<feature type="region of interest" description="Disordered" evidence="1">
    <location>
        <begin position="80"/>
        <end position="145"/>
    </location>
</feature>
<dbReference type="EMBL" id="FWPT01000011">
    <property type="protein sequence ID" value="SMA50280.1"/>
    <property type="molecule type" value="Genomic_DNA"/>
</dbReference>
<evidence type="ECO:0000256" key="1">
    <source>
        <dbReference type="SAM" id="MobiDB-lite"/>
    </source>
</evidence>
<dbReference type="SUPFAM" id="SSF51322">
    <property type="entry name" value="Cyanovirin-N"/>
    <property type="match status" value="1"/>
</dbReference>
<evidence type="ECO:0000313" key="4">
    <source>
        <dbReference type="Proteomes" id="UP000196573"/>
    </source>
</evidence>
<feature type="signal peptide" evidence="2">
    <location>
        <begin position="1"/>
        <end position="19"/>
    </location>
</feature>
<gene>
    <name evidence="3" type="ORF">EHSB41UT_04074</name>
</gene>
<organism evidence="3 4">
    <name type="scientific">Parendozoicomonas haliclonae</name>
    <dbReference type="NCBI Taxonomy" id="1960125"/>
    <lineage>
        <taxon>Bacteria</taxon>
        <taxon>Pseudomonadati</taxon>
        <taxon>Pseudomonadota</taxon>
        <taxon>Gammaproteobacteria</taxon>
        <taxon>Oceanospirillales</taxon>
        <taxon>Endozoicomonadaceae</taxon>
        <taxon>Parendozoicomonas</taxon>
    </lineage>
</organism>
<keyword evidence="2" id="KW-0732">Signal</keyword>
<keyword evidence="4" id="KW-1185">Reference proteome</keyword>
<dbReference type="Proteomes" id="UP000196573">
    <property type="component" value="Unassembled WGS sequence"/>
</dbReference>
<name>A0A1X7AQ98_9GAMM</name>
<feature type="region of interest" description="Disordered" evidence="1">
    <location>
        <begin position="157"/>
        <end position="199"/>
    </location>
</feature>
<dbReference type="OrthoDB" id="6193434at2"/>